<keyword evidence="2 5" id="KW-0812">Transmembrane</keyword>
<dbReference type="VEuPathDB" id="FungiDB:LELG_02828"/>
<protein>
    <recommendedName>
        <fullName evidence="8">DUF300-domain-containing protein</fullName>
    </recommendedName>
</protein>
<keyword evidence="4 5" id="KW-0472">Membrane</keyword>
<dbReference type="OMA" id="CLAIFWK"/>
<evidence type="ECO:0000256" key="3">
    <source>
        <dbReference type="ARBA" id="ARBA00022989"/>
    </source>
</evidence>
<dbReference type="PANTHER" id="PTHR23423">
    <property type="entry name" value="ORGANIC SOLUTE TRANSPORTER-RELATED"/>
    <property type="match status" value="1"/>
</dbReference>
<feature type="transmembrane region" description="Helical" evidence="5">
    <location>
        <begin position="265"/>
        <end position="285"/>
    </location>
</feature>
<feature type="transmembrane region" description="Helical" evidence="5">
    <location>
        <begin position="192"/>
        <end position="213"/>
    </location>
</feature>
<feature type="transmembrane region" description="Helical" evidence="5">
    <location>
        <begin position="219"/>
        <end position="244"/>
    </location>
</feature>
<feature type="transmembrane region" description="Helical" evidence="5">
    <location>
        <begin position="55"/>
        <end position="80"/>
    </location>
</feature>
<name>A5DZP1_LODEL</name>
<evidence type="ECO:0000256" key="4">
    <source>
        <dbReference type="ARBA" id="ARBA00023136"/>
    </source>
</evidence>
<evidence type="ECO:0000256" key="2">
    <source>
        <dbReference type="ARBA" id="ARBA00022692"/>
    </source>
</evidence>
<dbReference type="SMART" id="SM01417">
    <property type="entry name" value="Solute_trans_a"/>
    <property type="match status" value="1"/>
</dbReference>
<dbReference type="InParanoid" id="A5DZP1"/>
<dbReference type="GO" id="GO:0016020">
    <property type="term" value="C:membrane"/>
    <property type="evidence" value="ECO:0007669"/>
    <property type="project" value="UniProtKB-SubCell"/>
</dbReference>
<proteinExistence type="predicted"/>
<evidence type="ECO:0000313" key="6">
    <source>
        <dbReference type="EMBL" id="EDK44649.1"/>
    </source>
</evidence>
<reference evidence="6 7" key="1">
    <citation type="journal article" date="2009" name="Nature">
        <title>Evolution of pathogenicity and sexual reproduction in eight Candida genomes.</title>
        <authorList>
            <person name="Butler G."/>
            <person name="Rasmussen M.D."/>
            <person name="Lin M.F."/>
            <person name="Santos M.A."/>
            <person name="Sakthikumar S."/>
            <person name="Munro C.A."/>
            <person name="Rheinbay E."/>
            <person name="Grabherr M."/>
            <person name="Forche A."/>
            <person name="Reedy J.L."/>
            <person name="Agrafioti I."/>
            <person name="Arnaud M.B."/>
            <person name="Bates S."/>
            <person name="Brown A.J."/>
            <person name="Brunke S."/>
            <person name="Costanzo M.C."/>
            <person name="Fitzpatrick D.A."/>
            <person name="de Groot P.W."/>
            <person name="Harris D."/>
            <person name="Hoyer L.L."/>
            <person name="Hube B."/>
            <person name="Klis F.M."/>
            <person name="Kodira C."/>
            <person name="Lennard N."/>
            <person name="Logue M.E."/>
            <person name="Martin R."/>
            <person name="Neiman A.M."/>
            <person name="Nikolaou E."/>
            <person name="Quail M.A."/>
            <person name="Quinn J."/>
            <person name="Santos M.C."/>
            <person name="Schmitzberger F.F."/>
            <person name="Sherlock G."/>
            <person name="Shah P."/>
            <person name="Silverstein K.A."/>
            <person name="Skrzypek M.S."/>
            <person name="Soll D."/>
            <person name="Staggs R."/>
            <person name="Stansfield I."/>
            <person name="Stumpf M.P."/>
            <person name="Sudbery P.E."/>
            <person name="Srikantha T."/>
            <person name="Zeng Q."/>
            <person name="Berman J."/>
            <person name="Berriman M."/>
            <person name="Heitman J."/>
            <person name="Gow N.A."/>
            <person name="Lorenz M.C."/>
            <person name="Birren B.W."/>
            <person name="Kellis M."/>
            <person name="Cuomo C.A."/>
        </authorList>
    </citation>
    <scope>NUCLEOTIDE SEQUENCE [LARGE SCALE GENOMIC DNA]</scope>
    <source>
        <strain evidence="7">ATCC 11503 / BCRC 21390 / CBS 2605 / JCM 1781 / NBRC 1676 / NRRL YB-4239</strain>
    </source>
</reference>
<dbReference type="STRING" id="379508.A5DZP1"/>
<dbReference type="eggNOG" id="KOG2641">
    <property type="taxonomic scope" value="Eukaryota"/>
</dbReference>
<keyword evidence="7" id="KW-1185">Reference proteome</keyword>
<evidence type="ECO:0000256" key="1">
    <source>
        <dbReference type="ARBA" id="ARBA00004141"/>
    </source>
</evidence>
<evidence type="ECO:0008006" key="8">
    <source>
        <dbReference type="Google" id="ProtNLM"/>
    </source>
</evidence>
<sequence>MVMSIHDVISFNINSSNPATVSTTTFSTAITTTTNTTIRTSHLMNITSVPYIPQWIITLSFYSSLTSAMIIFLSILLHLFNYRKPFQQRLMIRIQLIVPLFAISCYSMLVNQKSPLIRFIVEPLREIYEAFVIYTFFSLLTDMLGGERNIIIMTSGRAPVRHPGIMQYIMPPLDISDSRTFLNIKRGILQYVWLKPVICFSTLFFEMIGWYNVNDMSLHLIYLWMTVIYNASVTLSLYSLAIFWKILWDDLKPFKPVGKFLCVKLIIFASYWQGVILAILNFFQLLPGSEGENDGSGDGNGNGESIGVCIQNALLCVELIAFAIGHWYSFSYYPFTVSQLPWGRYKFKYALKDWLGFKDLLIDFQKTFSGEHYKDYRQFDSVEAMVAHPDSKGRMSRIHQGLRYHYDGKHKHWLPEPAANQSGGVVSAPGVVPSTSEIHALQPDNASLLSNNTSMRAIYPTSPKTSPMTSPPNSPILEEDEEATGVTGMEDSDAMRSIASGSSQMSTSMQDVFNSDPLLSRIDYTNEKFDEDEAIYQEAIDTIGNYALEDKHTKQILNYPIIDGVLASHMYGYRVQKLRERQQNLRDKKLAIKKKQNDKILQSNQSYRYGSIV</sequence>
<dbReference type="Pfam" id="PF03619">
    <property type="entry name" value="Solute_trans_a"/>
    <property type="match status" value="1"/>
</dbReference>
<dbReference type="HOGENOM" id="CLU_012923_4_3_1"/>
<gene>
    <name evidence="6" type="ORF">LELG_02828</name>
</gene>
<feature type="transmembrane region" description="Helical" evidence="5">
    <location>
        <begin position="92"/>
        <end position="110"/>
    </location>
</feature>
<dbReference type="InterPro" id="IPR005178">
    <property type="entry name" value="Ostalpha/TMEM184C"/>
</dbReference>
<feature type="transmembrane region" description="Helical" evidence="5">
    <location>
        <begin position="130"/>
        <end position="151"/>
    </location>
</feature>
<accession>A5DZP1</accession>
<comment type="subcellular location">
    <subcellularLocation>
        <location evidence="1">Membrane</location>
        <topology evidence="1">Multi-pass membrane protein</topology>
    </subcellularLocation>
</comment>
<keyword evidence="3 5" id="KW-1133">Transmembrane helix</keyword>
<dbReference type="AlphaFoldDB" id="A5DZP1"/>
<dbReference type="Proteomes" id="UP000001996">
    <property type="component" value="Unassembled WGS sequence"/>
</dbReference>
<dbReference type="OrthoDB" id="5348404at2759"/>
<dbReference type="EMBL" id="CH981526">
    <property type="protein sequence ID" value="EDK44649.1"/>
    <property type="molecule type" value="Genomic_DNA"/>
</dbReference>
<organism evidence="6 7">
    <name type="scientific">Lodderomyces elongisporus (strain ATCC 11503 / CBS 2605 / JCM 1781 / NBRC 1676 / NRRL YB-4239)</name>
    <name type="common">Yeast</name>
    <name type="synonym">Saccharomyces elongisporus</name>
    <dbReference type="NCBI Taxonomy" id="379508"/>
    <lineage>
        <taxon>Eukaryota</taxon>
        <taxon>Fungi</taxon>
        <taxon>Dikarya</taxon>
        <taxon>Ascomycota</taxon>
        <taxon>Saccharomycotina</taxon>
        <taxon>Pichiomycetes</taxon>
        <taxon>Debaryomycetaceae</taxon>
        <taxon>Candida/Lodderomyces clade</taxon>
        <taxon>Lodderomyces</taxon>
    </lineage>
</organism>
<evidence type="ECO:0000256" key="5">
    <source>
        <dbReference type="SAM" id="Phobius"/>
    </source>
</evidence>
<dbReference type="FunCoup" id="A5DZP1">
    <property type="interactions" value="567"/>
</dbReference>
<evidence type="ECO:0000313" key="7">
    <source>
        <dbReference type="Proteomes" id="UP000001996"/>
    </source>
</evidence>